<dbReference type="GO" id="GO:0005524">
    <property type="term" value="F:ATP binding"/>
    <property type="evidence" value="ECO:0007669"/>
    <property type="project" value="InterPro"/>
</dbReference>
<keyword evidence="4" id="KW-1185">Reference proteome</keyword>
<dbReference type="Gene3D" id="1.10.510.10">
    <property type="entry name" value="Transferase(Phosphotransferase) domain 1"/>
    <property type="match status" value="1"/>
</dbReference>
<feature type="compositionally biased region" description="Acidic residues" evidence="1">
    <location>
        <begin position="343"/>
        <end position="354"/>
    </location>
</feature>
<feature type="domain" description="Protein kinase" evidence="2">
    <location>
        <begin position="72"/>
        <end position="384"/>
    </location>
</feature>
<comment type="caution">
    <text evidence="3">The sequence shown here is derived from an EMBL/GenBank/DDBJ whole genome shotgun (WGS) entry which is preliminary data.</text>
</comment>
<evidence type="ECO:0000313" key="4">
    <source>
        <dbReference type="Proteomes" id="UP001217417"/>
    </source>
</evidence>
<evidence type="ECO:0000313" key="3">
    <source>
        <dbReference type="EMBL" id="KAJ8098157.1"/>
    </source>
</evidence>
<dbReference type="SUPFAM" id="SSF56112">
    <property type="entry name" value="Protein kinase-like (PK-like)"/>
    <property type="match status" value="1"/>
</dbReference>
<dbReference type="RefSeq" id="XP_056041607.1">
    <property type="nucleotide sequence ID" value="XM_056190567.1"/>
</dbReference>
<sequence>MAYSLSDSFCTKFNISKPFLPYYPGQQFTVVSHDPPEPTKGSCALNIHTARERESKHPLERCILHPPLPVGWNHHVRLGDNHSAQIAKVQVDRVIPHESNSPPVDTPLIAKFYDPLYFDHEQDDADPFLCVDRDYSHEAAAYKTLSVLQGSTIPIYYGSYSMELPAEATVRSVRLILMEFIPGSSMQQLKPSDFSQLDRQVIMKAVVDAESLVYTHNVRDRDIHPRNILVLTTATATYDRRVVLVDFGRAELGRSAHPEDPETEARYLPGVPISPLLRWNVAWWRHRQAPFSEWVDWDWQSWLEHNYGTIDSTSMGYMIKIWLPSWLTKPLPPPPTGGGSYSDDSDECSDDSDDTVNKIPVVPCTLLMLFVFPVAPLQIDFLYL</sequence>
<evidence type="ECO:0000259" key="2">
    <source>
        <dbReference type="PROSITE" id="PS50011"/>
    </source>
</evidence>
<dbReference type="InterPro" id="IPR004147">
    <property type="entry name" value="ABC1_dom"/>
</dbReference>
<dbReference type="InterPro" id="IPR052396">
    <property type="entry name" value="Meiotic_Drive_Suppr_Kinase"/>
</dbReference>
<organism evidence="3 4">
    <name type="scientific">Lipomyces tetrasporus</name>
    <dbReference type="NCBI Taxonomy" id="54092"/>
    <lineage>
        <taxon>Eukaryota</taxon>
        <taxon>Fungi</taxon>
        <taxon>Dikarya</taxon>
        <taxon>Ascomycota</taxon>
        <taxon>Saccharomycotina</taxon>
        <taxon>Lipomycetes</taxon>
        <taxon>Lipomycetales</taxon>
        <taxon>Lipomycetaceae</taxon>
        <taxon>Lipomyces</taxon>
    </lineage>
</organism>
<dbReference type="Pfam" id="PF03109">
    <property type="entry name" value="ABC1"/>
    <property type="match status" value="1"/>
</dbReference>
<dbReference type="PANTHER" id="PTHR37171:SF1">
    <property type="entry name" value="SERINE_THREONINE-PROTEIN KINASE YRZF-RELATED"/>
    <property type="match status" value="1"/>
</dbReference>
<dbReference type="Proteomes" id="UP001217417">
    <property type="component" value="Unassembled WGS sequence"/>
</dbReference>
<feature type="region of interest" description="Disordered" evidence="1">
    <location>
        <begin position="333"/>
        <end position="354"/>
    </location>
</feature>
<dbReference type="GO" id="GO:0004672">
    <property type="term" value="F:protein kinase activity"/>
    <property type="evidence" value="ECO:0007669"/>
    <property type="project" value="InterPro"/>
</dbReference>
<evidence type="ECO:0000256" key="1">
    <source>
        <dbReference type="SAM" id="MobiDB-lite"/>
    </source>
</evidence>
<protein>
    <recommendedName>
        <fullName evidence="2">Protein kinase domain-containing protein</fullName>
    </recommendedName>
</protein>
<dbReference type="InterPro" id="IPR011009">
    <property type="entry name" value="Kinase-like_dom_sf"/>
</dbReference>
<dbReference type="GeneID" id="80885733"/>
<dbReference type="InterPro" id="IPR000719">
    <property type="entry name" value="Prot_kinase_dom"/>
</dbReference>
<dbReference type="EMBL" id="JARPMG010000009">
    <property type="protein sequence ID" value="KAJ8098157.1"/>
    <property type="molecule type" value="Genomic_DNA"/>
</dbReference>
<reference evidence="3" key="1">
    <citation type="submission" date="2023-03" db="EMBL/GenBank/DDBJ databases">
        <title>Near-Complete genome sequence of Lipomyces tetrasporous NRRL Y-64009, an oleaginous yeast capable of growing on lignocellulosic hydrolysates.</title>
        <authorList>
            <consortium name="Lawrence Berkeley National Laboratory"/>
            <person name="Jagtap S.S."/>
            <person name="Liu J.-J."/>
            <person name="Walukiewicz H.E."/>
            <person name="Pangilinan J."/>
            <person name="Lipzen A."/>
            <person name="Ahrendt S."/>
            <person name="Koriabine M."/>
            <person name="Cobaugh K."/>
            <person name="Salamov A."/>
            <person name="Yoshinaga Y."/>
            <person name="Ng V."/>
            <person name="Daum C."/>
            <person name="Grigoriev I.V."/>
            <person name="Slininger P.J."/>
            <person name="Dien B.S."/>
            <person name="Jin Y.-S."/>
            <person name="Rao C.V."/>
        </authorList>
    </citation>
    <scope>NUCLEOTIDE SEQUENCE</scope>
    <source>
        <strain evidence="3">NRRL Y-64009</strain>
    </source>
</reference>
<accession>A0AAD7QMN0</accession>
<name>A0AAD7QMN0_9ASCO</name>
<gene>
    <name evidence="3" type="ORF">POJ06DRAFT_296713</name>
</gene>
<dbReference type="AlphaFoldDB" id="A0AAD7QMN0"/>
<dbReference type="PANTHER" id="PTHR37171">
    <property type="entry name" value="SERINE/THREONINE-PROTEIN KINASE YRZF-RELATED"/>
    <property type="match status" value="1"/>
</dbReference>
<proteinExistence type="predicted"/>
<dbReference type="PROSITE" id="PS50011">
    <property type="entry name" value="PROTEIN_KINASE_DOM"/>
    <property type="match status" value="1"/>
</dbReference>